<keyword evidence="4" id="KW-0255">Endonuclease</keyword>
<dbReference type="Gene3D" id="3.10.10.10">
    <property type="entry name" value="HIV Type 1 Reverse Transcriptase, subunit A, domain 1"/>
    <property type="match status" value="1"/>
</dbReference>
<organism evidence="6 7">
    <name type="scientific">Rhodamnia argentea</name>
    <dbReference type="NCBI Taxonomy" id="178133"/>
    <lineage>
        <taxon>Eukaryota</taxon>
        <taxon>Viridiplantae</taxon>
        <taxon>Streptophyta</taxon>
        <taxon>Embryophyta</taxon>
        <taxon>Tracheophyta</taxon>
        <taxon>Spermatophyta</taxon>
        <taxon>Magnoliopsida</taxon>
        <taxon>eudicotyledons</taxon>
        <taxon>Gunneridae</taxon>
        <taxon>Pentapetalae</taxon>
        <taxon>rosids</taxon>
        <taxon>malvids</taxon>
        <taxon>Myrtales</taxon>
        <taxon>Myrtaceae</taxon>
        <taxon>Myrtoideae</taxon>
        <taxon>Myrteae</taxon>
        <taxon>Australasian group</taxon>
        <taxon>Rhodamnia</taxon>
    </lineage>
</organism>
<accession>A0ABM3HPR2</accession>
<keyword evidence="4" id="KW-0378">Hydrolase</keyword>
<gene>
    <name evidence="7" type="primary">LOC125315986</name>
</gene>
<evidence type="ECO:0000256" key="3">
    <source>
        <dbReference type="ARBA" id="ARBA00022722"/>
    </source>
</evidence>
<evidence type="ECO:0000256" key="1">
    <source>
        <dbReference type="ARBA" id="ARBA00022679"/>
    </source>
</evidence>
<dbReference type="InterPro" id="IPR043502">
    <property type="entry name" value="DNA/RNA_pol_sf"/>
</dbReference>
<reference evidence="7" key="1">
    <citation type="submission" date="2025-08" db="UniProtKB">
        <authorList>
            <consortium name="RefSeq"/>
        </authorList>
    </citation>
    <scope>IDENTIFICATION</scope>
    <source>
        <tissue evidence="7">Leaf</tissue>
    </source>
</reference>
<keyword evidence="1" id="KW-0808">Transferase</keyword>
<keyword evidence="6" id="KW-1185">Reference proteome</keyword>
<keyword evidence="3" id="KW-0540">Nuclease</keyword>
<evidence type="ECO:0000256" key="2">
    <source>
        <dbReference type="ARBA" id="ARBA00022695"/>
    </source>
</evidence>
<dbReference type="InterPro" id="IPR012337">
    <property type="entry name" value="RNaseH-like_sf"/>
</dbReference>
<dbReference type="Proteomes" id="UP000827889">
    <property type="component" value="Chromosome 7"/>
</dbReference>
<dbReference type="SUPFAM" id="SSF53098">
    <property type="entry name" value="Ribonuclease H-like"/>
    <property type="match status" value="1"/>
</dbReference>
<dbReference type="InterPro" id="IPR041588">
    <property type="entry name" value="Integrase_H2C2"/>
</dbReference>
<evidence type="ECO:0000259" key="5">
    <source>
        <dbReference type="Pfam" id="PF17921"/>
    </source>
</evidence>
<dbReference type="Gene3D" id="1.10.340.70">
    <property type="match status" value="1"/>
</dbReference>
<dbReference type="Pfam" id="PF17921">
    <property type="entry name" value="Integrase_H2C2"/>
    <property type="match status" value="1"/>
</dbReference>
<dbReference type="InterPro" id="IPR050951">
    <property type="entry name" value="Retrovirus_Pol_polyprotein"/>
</dbReference>
<evidence type="ECO:0000313" key="6">
    <source>
        <dbReference type="Proteomes" id="UP000827889"/>
    </source>
</evidence>
<name>A0ABM3HPR2_9MYRT</name>
<dbReference type="GeneID" id="125315986"/>
<feature type="domain" description="Integrase zinc-binding" evidence="5">
    <location>
        <begin position="271"/>
        <end position="327"/>
    </location>
</feature>
<dbReference type="SUPFAM" id="SSF56672">
    <property type="entry name" value="DNA/RNA polymerases"/>
    <property type="match status" value="1"/>
</dbReference>
<dbReference type="InterPro" id="IPR036397">
    <property type="entry name" value="RNaseH_sf"/>
</dbReference>
<evidence type="ECO:0000256" key="4">
    <source>
        <dbReference type="ARBA" id="ARBA00022759"/>
    </source>
</evidence>
<evidence type="ECO:0000313" key="7">
    <source>
        <dbReference type="RefSeq" id="XP_048138580.1"/>
    </source>
</evidence>
<keyword evidence="2" id="KW-0548">Nucleotidyltransferase</keyword>
<sequence length="426" mass="48208">MGAVNGSCVASKCEQTAGARKDLYGDEEGCREHARHGHRHGCTNCKIVINGREDKIDLAVLPMYDLDVIIGMDWLGKLGAVVDRGSRTIQFNPIGRPRFKFVGSRGGTSIPLVSSLEVTKLIDEGCEAYLAVVMDSTIEEPKFEDIPVVREFPDVFPQDLLGLPPEREKEFSIELINGVEPISKAPYRMSISELKELKVRMHELLDKGFTHPSASPWGVPVLFDGTKVLQSAGTNLRKIVETKADKRRPEFRVSEDGIFKFGGRLCVPNDGELKEKILSEAHRSNYGIHPGSMKMYQNLRQHYWWNGMKVDVARHVAKCLTCRQVKTQHCKPGGMLQPLEIPEWKWEHVTTNFVMGLPRSQRGDDSIWFIVDRLTKSAHFLAVRKNFAMDRCAELYMRQIVRLYGVPVTITLDRDPKFTASLWKSL</sequence>
<dbReference type="RefSeq" id="XP_048138580.1">
    <property type="nucleotide sequence ID" value="XM_048282623.1"/>
</dbReference>
<dbReference type="Gene3D" id="2.40.70.10">
    <property type="entry name" value="Acid Proteases"/>
    <property type="match status" value="1"/>
</dbReference>
<proteinExistence type="predicted"/>
<dbReference type="Gene3D" id="3.30.420.10">
    <property type="entry name" value="Ribonuclease H-like superfamily/Ribonuclease H"/>
    <property type="match status" value="1"/>
</dbReference>
<dbReference type="Pfam" id="PF08284">
    <property type="entry name" value="RVP_2"/>
    <property type="match status" value="1"/>
</dbReference>
<dbReference type="InterPro" id="IPR021109">
    <property type="entry name" value="Peptidase_aspartic_dom_sf"/>
</dbReference>
<dbReference type="PANTHER" id="PTHR37984:SF5">
    <property type="entry name" value="PROTEIN NYNRIN-LIKE"/>
    <property type="match status" value="1"/>
</dbReference>
<dbReference type="PANTHER" id="PTHR37984">
    <property type="entry name" value="PROTEIN CBG26694"/>
    <property type="match status" value="1"/>
</dbReference>
<protein>
    <submittedName>
        <fullName evidence="7">Uncharacterized protein LOC125315986</fullName>
    </submittedName>
</protein>